<name>A0A0A8YB43_ARUDO</name>
<sequence length="19" mass="2236">MGNATMDERGQYGYEISWK</sequence>
<dbReference type="EMBL" id="GBRH01275302">
    <property type="protein sequence ID" value="JAD22593.1"/>
    <property type="molecule type" value="Transcribed_RNA"/>
</dbReference>
<accession>A0A0A8YB43</accession>
<evidence type="ECO:0000313" key="1">
    <source>
        <dbReference type="EMBL" id="JAD22593.1"/>
    </source>
</evidence>
<reference evidence="1" key="1">
    <citation type="submission" date="2014-09" db="EMBL/GenBank/DDBJ databases">
        <authorList>
            <person name="Magalhaes I.L.F."/>
            <person name="Oliveira U."/>
            <person name="Santos F.R."/>
            <person name="Vidigal T.H.D.A."/>
            <person name="Brescovit A.D."/>
            <person name="Santos A.J."/>
        </authorList>
    </citation>
    <scope>NUCLEOTIDE SEQUENCE</scope>
    <source>
        <tissue evidence="1">Shoot tissue taken approximately 20 cm above the soil surface</tissue>
    </source>
</reference>
<dbReference type="AlphaFoldDB" id="A0A0A8YB43"/>
<proteinExistence type="predicted"/>
<organism evidence="1">
    <name type="scientific">Arundo donax</name>
    <name type="common">Giant reed</name>
    <name type="synonym">Donax arundinaceus</name>
    <dbReference type="NCBI Taxonomy" id="35708"/>
    <lineage>
        <taxon>Eukaryota</taxon>
        <taxon>Viridiplantae</taxon>
        <taxon>Streptophyta</taxon>
        <taxon>Embryophyta</taxon>
        <taxon>Tracheophyta</taxon>
        <taxon>Spermatophyta</taxon>
        <taxon>Magnoliopsida</taxon>
        <taxon>Liliopsida</taxon>
        <taxon>Poales</taxon>
        <taxon>Poaceae</taxon>
        <taxon>PACMAD clade</taxon>
        <taxon>Arundinoideae</taxon>
        <taxon>Arundineae</taxon>
        <taxon>Arundo</taxon>
    </lineage>
</organism>
<reference evidence="1" key="2">
    <citation type="journal article" date="2015" name="Data Brief">
        <title>Shoot transcriptome of the giant reed, Arundo donax.</title>
        <authorList>
            <person name="Barrero R.A."/>
            <person name="Guerrero F.D."/>
            <person name="Moolhuijzen P."/>
            <person name="Goolsby J.A."/>
            <person name="Tidwell J."/>
            <person name="Bellgard S.E."/>
            <person name="Bellgard M.I."/>
        </authorList>
    </citation>
    <scope>NUCLEOTIDE SEQUENCE</scope>
    <source>
        <tissue evidence="1">Shoot tissue taken approximately 20 cm above the soil surface</tissue>
    </source>
</reference>
<protein>
    <submittedName>
        <fullName evidence="1">Uncharacterized protein</fullName>
    </submittedName>
</protein>